<evidence type="ECO:0000256" key="3">
    <source>
        <dbReference type="ARBA" id="ARBA00022723"/>
    </source>
</evidence>
<keyword evidence="7" id="KW-0408">Iron</keyword>
<dbReference type="InterPro" id="IPR015879">
    <property type="entry name" value="Ring_hydroxy_dOase_asu_C_dom"/>
</dbReference>
<keyword evidence="12" id="KW-1185">Reference proteome</keyword>
<dbReference type="SUPFAM" id="SSF55961">
    <property type="entry name" value="Bet v1-like"/>
    <property type="match status" value="1"/>
</dbReference>
<keyword evidence="6" id="KW-0560">Oxidoreductase</keyword>
<dbReference type="Pfam" id="PF00355">
    <property type="entry name" value="Rieske"/>
    <property type="match status" value="1"/>
</dbReference>
<dbReference type="InterPro" id="IPR017941">
    <property type="entry name" value="Rieske_2Fe-2S"/>
</dbReference>
<evidence type="ECO:0000256" key="9">
    <source>
        <dbReference type="ARBA" id="ARBA00023027"/>
    </source>
</evidence>
<reference evidence="11" key="1">
    <citation type="submission" date="2019-02" db="EMBL/GenBank/DDBJ databases">
        <authorList>
            <person name="Li S.-H."/>
        </authorList>
    </citation>
    <scope>NUCLEOTIDE SEQUENCE</scope>
    <source>
        <strain evidence="11">IMCC8485</strain>
    </source>
</reference>
<name>A0ABT3SZR2_9GAMM</name>
<proteinExistence type="inferred from homology"/>
<evidence type="ECO:0000256" key="4">
    <source>
        <dbReference type="ARBA" id="ARBA00022797"/>
    </source>
</evidence>
<dbReference type="InterPro" id="IPR015881">
    <property type="entry name" value="ARHD_Rieske_2Fe_2S"/>
</dbReference>
<keyword evidence="4" id="KW-0058">Aromatic hydrocarbons catabolism</keyword>
<evidence type="ECO:0000256" key="2">
    <source>
        <dbReference type="ARBA" id="ARBA00022714"/>
    </source>
</evidence>
<dbReference type="Proteomes" id="UP001143307">
    <property type="component" value="Unassembled WGS sequence"/>
</dbReference>
<dbReference type="PANTHER" id="PTHR43756">
    <property type="entry name" value="CHOLINE MONOOXYGENASE, CHLOROPLASTIC"/>
    <property type="match status" value="1"/>
</dbReference>
<protein>
    <submittedName>
        <fullName evidence="11">Aromatic ring-hydroxylating dioxygenase subunit alpha</fullName>
    </submittedName>
</protein>
<dbReference type="InterPro" id="IPR043266">
    <property type="entry name" value="RHO_NdoB-like_C"/>
</dbReference>
<evidence type="ECO:0000313" key="12">
    <source>
        <dbReference type="Proteomes" id="UP001143307"/>
    </source>
</evidence>
<comment type="caution">
    <text evidence="11">The sequence shown here is derived from an EMBL/GenBank/DDBJ whole genome shotgun (WGS) entry which is preliminary data.</text>
</comment>
<keyword evidence="2" id="KW-0001">2Fe-2S</keyword>
<evidence type="ECO:0000256" key="6">
    <source>
        <dbReference type="ARBA" id="ARBA00023002"/>
    </source>
</evidence>
<evidence type="ECO:0000256" key="8">
    <source>
        <dbReference type="ARBA" id="ARBA00023014"/>
    </source>
</evidence>
<sequence>MDANLIKKTMGFNHLIDINEGWVDRQIFCEQEIYEQELYRIFARSWLFVAHESQIPNAGDFVTTSMGEDGVIVSRQKDGAVKVFLNSCPHRGNKVCFADAGNARRFTCNYHGWAFDSAGSLMGMHEEYCYDPGDIDKSTHGLKQVAHVDNYKGLIFANFDPGAHSLEQWLGDFRWYLDILLDNEDGGTELIGGCIKSEINANWKLGVENFIGDAYHAGWTHDSGSRAMNNGEPFPPVDMENSFHASINGHGWEFGLEGMGDLVLLGRPKVIEYYNRIRPDMAKRLGEMRSKIFGSVASASIFPNISFLPGISTFRQWQPKGPWKFELKTWVIVNKAMPDDIKDEVTRGVMQTFGPGGAFEMDDGENWENCTTVNRGVVTRQEKLHYRCGINRKVDDHPILPGLVYRGQYNDANQRNFYQHWVDMMEAPTANDIPYRWEPKFSGLETRDIAGLSDLKNGGK</sequence>
<keyword evidence="8" id="KW-0411">Iron-sulfur</keyword>
<keyword evidence="9" id="KW-0520">NAD</keyword>
<dbReference type="PRINTS" id="PR00090">
    <property type="entry name" value="RNGDIOXGNASE"/>
</dbReference>
<keyword evidence="5 11" id="KW-0223">Dioxygenase</keyword>
<dbReference type="Pfam" id="PF00848">
    <property type="entry name" value="Ring_hydroxyl_A"/>
    <property type="match status" value="1"/>
</dbReference>
<feature type="domain" description="Rieske" evidence="10">
    <location>
        <begin position="46"/>
        <end position="120"/>
    </location>
</feature>
<dbReference type="RefSeq" id="WP_279254127.1">
    <property type="nucleotide sequence ID" value="NZ_SHNP01000008.1"/>
</dbReference>
<evidence type="ECO:0000256" key="1">
    <source>
        <dbReference type="ARBA" id="ARBA00008751"/>
    </source>
</evidence>
<dbReference type="InterPro" id="IPR036922">
    <property type="entry name" value="Rieske_2Fe-2S_sf"/>
</dbReference>
<dbReference type="Gene3D" id="3.90.380.10">
    <property type="entry name" value="Naphthalene 1,2-dioxygenase Alpha Subunit, Chain A, domain 1"/>
    <property type="match status" value="1"/>
</dbReference>
<organism evidence="11 12">
    <name type="scientific">Candidatus Seongchinamella marina</name>
    <dbReference type="NCBI Taxonomy" id="2518990"/>
    <lineage>
        <taxon>Bacteria</taxon>
        <taxon>Pseudomonadati</taxon>
        <taxon>Pseudomonadota</taxon>
        <taxon>Gammaproteobacteria</taxon>
        <taxon>Cellvibrionales</taxon>
        <taxon>Halieaceae</taxon>
        <taxon>Seongchinamella</taxon>
    </lineage>
</organism>
<dbReference type="PANTHER" id="PTHR43756:SF1">
    <property type="entry name" value="3-PHENYLPROPIONATE_CINNAMIC ACID DIOXYGENASE SUBUNIT ALPHA"/>
    <property type="match status" value="1"/>
</dbReference>
<dbReference type="InterPro" id="IPR001663">
    <property type="entry name" value="Rng_hydr_dOase-A"/>
</dbReference>
<dbReference type="GO" id="GO:0051213">
    <property type="term" value="F:dioxygenase activity"/>
    <property type="evidence" value="ECO:0007669"/>
    <property type="project" value="UniProtKB-KW"/>
</dbReference>
<dbReference type="CDD" id="cd08881">
    <property type="entry name" value="RHO_alpha_C_NDO-like"/>
    <property type="match status" value="1"/>
</dbReference>
<dbReference type="Gene3D" id="2.102.10.10">
    <property type="entry name" value="Rieske [2Fe-2S] iron-sulphur domain"/>
    <property type="match status" value="1"/>
</dbReference>
<evidence type="ECO:0000259" key="10">
    <source>
        <dbReference type="PROSITE" id="PS51296"/>
    </source>
</evidence>
<evidence type="ECO:0000313" key="11">
    <source>
        <dbReference type="EMBL" id="MCX2975488.1"/>
    </source>
</evidence>
<comment type="similarity">
    <text evidence="1">Belongs to the bacterial ring-hydroxylating dioxygenase alpha subunit family.</text>
</comment>
<dbReference type="EMBL" id="SHNP01000008">
    <property type="protein sequence ID" value="MCX2975488.1"/>
    <property type="molecule type" value="Genomic_DNA"/>
</dbReference>
<keyword evidence="3" id="KW-0479">Metal-binding</keyword>
<evidence type="ECO:0000256" key="7">
    <source>
        <dbReference type="ARBA" id="ARBA00023004"/>
    </source>
</evidence>
<dbReference type="SUPFAM" id="SSF50022">
    <property type="entry name" value="ISP domain"/>
    <property type="match status" value="1"/>
</dbReference>
<dbReference type="PROSITE" id="PS00570">
    <property type="entry name" value="RING_HYDROXYL_ALPHA"/>
    <property type="match status" value="1"/>
</dbReference>
<evidence type="ECO:0000256" key="5">
    <source>
        <dbReference type="ARBA" id="ARBA00022964"/>
    </source>
</evidence>
<dbReference type="PROSITE" id="PS51296">
    <property type="entry name" value="RIESKE"/>
    <property type="match status" value="1"/>
</dbReference>
<accession>A0ABT3SZR2</accession>
<gene>
    <name evidence="11" type="ORF">EYC87_18055</name>
</gene>